<evidence type="ECO:0000313" key="3">
    <source>
        <dbReference type="Proteomes" id="UP000216444"/>
    </source>
</evidence>
<evidence type="ECO:0000256" key="1">
    <source>
        <dbReference type="SAM" id="Phobius"/>
    </source>
</evidence>
<proteinExistence type="predicted"/>
<dbReference type="EMBL" id="MWWV01000006">
    <property type="protein sequence ID" value="OZG57875.1"/>
    <property type="molecule type" value="Genomic_DNA"/>
</dbReference>
<keyword evidence="1" id="KW-0472">Membrane</keyword>
<accession>A0A261FFT5</accession>
<evidence type="ECO:0000313" key="2">
    <source>
        <dbReference type="EMBL" id="OZG57875.1"/>
    </source>
</evidence>
<keyword evidence="1" id="KW-0812">Transmembrane</keyword>
<organism evidence="2 3">
    <name type="scientific">Bifidobacterium tissieri</name>
    <dbReference type="NCBI Taxonomy" id="1630162"/>
    <lineage>
        <taxon>Bacteria</taxon>
        <taxon>Bacillati</taxon>
        <taxon>Actinomycetota</taxon>
        <taxon>Actinomycetes</taxon>
        <taxon>Bifidobacteriales</taxon>
        <taxon>Bifidobacteriaceae</taxon>
        <taxon>Bifidobacterium</taxon>
    </lineage>
</organism>
<dbReference type="RefSeq" id="WP_094663491.1">
    <property type="nucleotide sequence ID" value="NZ_MWWV01000006.1"/>
</dbReference>
<dbReference type="Proteomes" id="UP000216444">
    <property type="component" value="Unassembled WGS sequence"/>
</dbReference>
<comment type="caution">
    <text evidence="2">The sequence shown here is derived from an EMBL/GenBank/DDBJ whole genome shotgun (WGS) entry which is preliminary data.</text>
</comment>
<name>A0A261FFT5_9BIFI</name>
<protein>
    <submittedName>
        <fullName evidence="2">Uncharacterized protein</fullName>
    </submittedName>
</protein>
<sequence>MLFPGLFASPEFWTALIVASVGSGGVMAWILRRIDRHLDRHDMTITRDELDRALASSPVIVSLEAKLDRDFARLDEADRDRRAIRLDVLRIEMFAHTSTRTQHERQLEAGKEYLALGGNGLGHARYDALKQDYVRRETSDDWEYR</sequence>
<reference evidence="2 3" key="1">
    <citation type="journal article" date="2017" name="BMC Genomics">
        <title>Comparative genomic and phylogenomic analyses of the Bifidobacteriaceae family.</title>
        <authorList>
            <person name="Lugli G.A."/>
            <person name="Milani C."/>
            <person name="Turroni F."/>
            <person name="Duranti S."/>
            <person name="Mancabelli L."/>
            <person name="Mangifesta M."/>
            <person name="Ferrario C."/>
            <person name="Modesto M."/>
            <person name="Mattarelli P."/>
            <person name="Jiri K."/>
            <person name="van Sinderen D."/>
            <person name="Ventura M."/>
        </authorList>
    </citation>
    <scope>NUCLEOTIDE SEQUENCE [LARGE SCALE GENOMIC DNA]</scope>
    <source>
        <strain evidence="2 3">DSM 100201</strain>
    </source>
</reference>
<keyword evidence="1" id="KW-1133">Transmembrane helix</keyword>
<gene>
    <name evidence="2" type="ORF">BTIS_1116</name>
</gene>
<dbReference type="AlphaFoldDB" id="A0A261FFT5"/>
<keyword evidence="3" id="KW-1185">Reference proteome</keyword>
<feature type="transmembrane region" description="Helical" evidence="1">
    <location>
        <begin position="12"/>
        <end position="31"/>
    </location>
</feature>